<evidence type="ECO:0000313" key="4">
    <source>
        <dbReference type="EMBL" id="GFN93828.1"/>
    </source>
</evidence>
<sequence>MDFKNRSVYTDSPHQQAIPLKCCKKTVYLTLTVPPGKRRDMCRILKPVVRDVHGLATFLDVRESTDSAEQQGASLCSCVPKYTVSSQELSAPALAVIVLLPESSKTTTEAATVRQKLLKFPWRYHHAIQLQSATDSSSVIGQHDFYFLSRQLPLWSVCARIDKTEAVVRFNLFVRRFAAMVEFYRLITNSEMESKKPGFCLFPLGQGNFGVASDSINITTPDNKNSNGSGYTALNCELVLKHCPLVNPYPLTDAYLSFPVQNMQSILSLFPTQTRSLSNHRYLLHDPDGNAIVIFDPNPRDEAAIVPVIPKIIGASRAKQLQTQFSTDKSSEHACSIDSGRYSDFETSSFELENCMSKLVKEFDFLRTETNSSGGCDSSVHSQDTVIRPTNLNDPSPSQCKRKSRDLLNP</sequence>
<dbReference type="InterPro" id="IPR046365">
    <property type="entry name" value="FAM124_dom"/>
</dbReference>
<feature type="region of interest" description="Disordered" evidence="2">
    <location>
        <begin position="371"/>
        <end position="410"/>
    </location>
</feature>
<gene>
    <name evidence="4" type="ORF">PoB_002033400</name>
</gene>
<reference evidence="4 5" key="1">
    <citation type="journal article" date="2021" name="Elife">
        <title>Chloroplast acquisition without the gene transfer in kleptoplastic sea slugs, Plakobranchus ocellatus.</title>
        <authorList>
            <person name="Maeda T."/>
            <person name="Takahashi S."/>
            <person name="Yoshida T."/>
            <person name="Shimamura S."/>
            <person name="Takaki Y."/>
            <person name="Nagai Y."/>
            <person name="Toyoda A."/>
            <person name="Suzuki Y."/>
            <person name="Arimoto A."/>
            <person name="Ishii H."/>
            <person name="Satoh N."/>
            <person name="Nishiyama T."/>
            <person name="Hasebe M."/>
            <person name="Maruyama T."/>
            <person name="Minagawa J."/>
            <person name="Obokata J."/>
            <person name="Shigenobu S."/>
        </authorList>
    </citation>
    <scope>NUCLEOTIDE SEQUENCE [LARGE SCALE GENOMIC DNA]</scope>
</reference>
<dbReference type="AlphaFoldDB" id="A0AAV3ZHG7"/>
<feature type="domain" description="FAM124" evidence="3">
    <location>
        <begin position="233"/>
        <end position="294"/>
    </location>
</feature>
<dbReference type="EMBL" id="BLXT01002372">
    <property type="protein sequence ID" value="GFN93828.1"/>
    <property type="molecule type" value="Genomic_DNA"/>
</dbReference>
<accession>A0AAV3ZHG7</accession>
<dbReference type="PANTHER" id="PTHR14715:SF6">
    <property type="entry name" value="FAM124 DOMAIN-CONTAINING PROTEIN"/>
    <property type="match status" value="1"/>
</dbReference>
<evidence type="ECO:0000259" key="3">
    <source>
        <dbReference type="Pfam" id="PF15067"/>
    </source>
</evidence>
<comment type="caution">
    <text evidence="4">The sequence shown here is derived from an EMBL/GenBank/DDBJ whole genome shotgun (WGS) entry which is preliminary data.</text>
</comment>
<evidence type="ECO:0000313" key="5">
    <source>
        <dbReference type="Proteomes" id="UP000735302"/>
    </source>
</evidence>
<evidence type="ECO:0000256" key="2">
    <source>
        <dbReference type="SAM" id="MobiDB-lite"/>
    </source>
</evidence>
<feature type="domain" description="FAM124" evidence="3">
    <location>
        <begin position="28"/>
        <end position="204"/>
    </location>
</feature>
<dbReference type="InterPro" id="IPR029380">
    <property type="entry name" value="FAM124"/>
</dbReference>
<comment type="similarity">
    <text evidence="1">Belongs to the FAM124 family.</text>
</comment>
<feature type="compositionally biased region" description="Polar residues" evidence="2">
    <location>
        <begin position="371"/>
        <end position="399"/>
    </location>
</feature>
<evidence type="ECO:0000256" key="1">
    <source>
        <dbReference type="ARBA" id="ARBA00006440"/>
    </source>
</evidence>
<keyword evidence="5" id="KW-1185">Reference proteome</keyword>
<organism evidence="4 5">
    <name type="scientific">Plakobranchus ocellatus</name>
    <dbReference type="NCBI Taxonomy" id="259542"/>
    <lineage>
        <taxon>Eukaryota</taxon>
        <taxon>Metazoa</taxon>
        <taxon>Spiralia</taxon>
        <taxon>Lophotrochozoa</taxon>
        <taxon>Mollusca</taxon>
        <taxon>Gastropoda</taxon>
        <taxon>Heterobranchia</taxon>
        <taxon>Euthyneura</taxon>
        <taxon>Panpulmonata</taxon>
        <taxon>Sacoglossa</taxon>
        <taxon>Placobranchoidea</taxon>
        <taxon>Plakobranchidae</taxon>
        <taxon>Plakobranchus</taxon>
    </lineage>
</organism>
<name>A0AAV3ZHG7_9GAST</name>
<dbReference type="Proteomes" id="UP000735302">
    <property type="component" value="Unassembled WGS sequence"/>
</dbReference>
<dbReference type="Pfam" id="PF15067">
    <property type="entry name" value="FAM124"/>
    <property type="match status" value="2"/>
</dbReference>
<dbReference type="PANTHER" id="PTHR14715">
    <property type="entry name" value="FAM124 DOMAIN-CONTAINING PROTEIN-RELATED"/>
    <property type="match status" value="1"/>
</dbReference>
<protein>
    <submittedName>
        <fullName evidence="4">Protein fam124a-like</fullName>
    </submittedName>
</protein>
<proteinExistence type="inferred from homology"/>